<feature type="compositionally biased region" description="Polar residues" evidence="1">
    <location>
        <begin position="70"/>
        <end position="79"/>
    </location>
</feature>
<dbReference type="Proteomes" id="UP001054945">
    <property type="component" value="Unassembled WGS sequence"/>
</dbReference>
<organism evidence="2 3">
    <name type="scientific">Caerostris extrusa</name>
    <name type="common">Bark spider</name>
    <name type="synonym">Caerostris bankana</name>
    <dbReference type="NCBI Taxonomy" id="172846"/>
    <lineage>
        <taxon>Eukaryota</taxon>
        <taxon>Metazoa</taxon>
        <taxon>Ecdysozoa</taxon>
        <taxon>Arthropoda</taxon>
        <taxon>Chelicerata</taxon>
        <taxon>Arachnida</taxon>
        <taxon>Araneae</taxon>
        <taxon>Araneomorphae</taxon>
        <taxon>Entelegynae</taxon>
        <taxon>Araneoidea</taxon>
        <taxon>Araneidae</taxon>
        <taxon>Caerostris</taxon>
    </lineage>
</organism>
<gene>
    <name evidence="2" type="ORF">CEXT_18781</name>
</gene>
<feature type="region of interest" description="Disordered" evidence="1">
    <location>
        <begin position="48"/>
        <end position="94"/>
    </location>
</feature>
<evidence type="ECO:0000313" key="2">
    <source>
        <dbReference type="EMBL" id="GIZ01684.1"/>
    </source>
</evidence>
<name>A0AAV4Y459_CAEEX</name>
<evidence type="ECO:0000313" key="3">
    <source>
        <dbReference type="Proteomes" id="UP001054945"/>
    </source>
</evidence>
<proteinExistence type="predicted"/>
<comment type="caution">
    <text evidence="2">The sequence shown here is derived from an EMBL/GenBank/DDBJ whole genome shotgun (WGS) entry which is preliminary data.</text>
</comment>
<sequence length="94" mass="10277">MSTSVVGQHWFAISLQFANNPSFSEMGSSSSPDPLNTMAEHFSPLNGTSIDDSLWQESGEAVTDKRRTRSWSVSATSATPRDEQPPAIRPHQLS</sequence>
<accession>A0AAV4Y459</accession>
<dbReference type="EMBL" id="BPLR01001335">
    <property type="protein sequence ID" value="GIZ01684.1"/>
    <property type="molecule type" value="Genomic_DNA"/>
</dbReference>
<protein>
    <submittedName>
        <fullName evidence="2">Uncharacterized protein</fullName>
    </submittedName>
</protein>
<dbReference type="AlphaFoldDB" id="A0AAV4Y459"/>
<keyword evidence="3" id="KW-1185">Reference proteome</keyword>
<evidence type="ECO:0000256" key="1">
    <source>
        <dbReference type="SAM" id="MobiDB-lite"/>
    </source>
</evidence>
<reference evidence="2 3" key="1">
    <citation type="submission" date="2021-06" db="EMBL/GenBank/DDBJ databases">
        <title>Caerostris extrusa draft genome.</title>
        <authorList>
            <person name="Kono N."/>
            <person name="Arakawa K."/>
        </authorList>
    </citation>
    <scope>NUCLEOTIDE SEQUENCE [LARGE SCALE GENOMIC DNA]</scope>
</reference>